<evidence type="ECO:0000313" key="3">
    <source>
        <dbReference type="Proteomes" id="UP000813463"/>
    </source>
</evidence>
<reference evidence="3" key="1">
    <citation type="journal article" date="2021" name="Nat. Commun.">
        <title>Genomic analyses provide insights into spinach domestication and the genetic basis of agronomic traits.</title>
        <authorList>
            <person name="Cai X."/>
            <person name="Sun X."/>
            <person name="Xu C."/>
            <person name="Sun H."/>
            <person name="Wang X."/>
            <person name="Ge C."/>
            <person name="Zhang Z."/>
            <person name="Wang Q."/>
            <person name="Fei Z."/>
            <person name="Jiao C."/>
            <person name="Wang Q."/>
        </authorList>
    </citation>
    <scope>NUCLEOTIDE SEQUENCE [LARGE SCALE GENOMIC DNA]</scope>
    <source>
        <strain evidence="3">cv. Varoflay</strain>
    </source>
</reference>
<sequence>MIHMDEKRRKRRRRWLVGLSMVIGMVLLLSILGGTVFKARRPITTVNSVSLRDMDFSFDALRLRVHINITLDASISVKNPNKVGLKYTDSSAFLNYRGELVGQAPIPAGQISAGQTVPINISLTIMADRFLSNSQTLISDVVAGTLPLSTRARISGKVNVLFIKVHVVSYASCNLNISVSSQSISNSDCTYNTRLS</sequence>
<evidence type="ECO:0000256" key="1">
    <source>
        <dbReference type="SAM" id="Phobius"/>
    </source>
</evidence>
<protein>
    <recommendedName>
        <fullName evidence="2">Late embryogenesis abundant protein LEA-2 subgroup domain-containing protein</fullName>
    </recommendedName>
</protein>
<keyword evidence="1" id="KW-0812">Transmembrane</keyword>
<accession>A0ABM3QL42</accession>
<organism evidence="3 4">
    <name type="scientific">Spinacia oleracea</name>
    <name type="common">Spinach</name>
    <dbReference type="NCBI Taxonomy" id="3562"/>
    <lineage>
        <taxon>Eukaryota</taxon>
        <taxon>Viridiplantae</taxon>
        <taxon>Streptophyta</taxon>
        <taxon>Embryophyta</taxon>
        <taxon>Tracheophyta</taxon>
        <taxon>Spermatophyta</taxon>
        <taxon>Magnoliopsida</taxon>
        <taxon>eudicotyledons</taxon>
        <taxon>Gunneridae</taxon>
        <taxon>Pentapetalae</taxon>
        <taxon>Caryophyllales</taxon>
        <taxon>Chenopodiaceae</taxon>
        <taxon>Chenopodioideae</taxon>
        <taxon>Anserineae</taxon>
        <taxon>Spinacia</taxon>
    </lineage>
</organism>
<gene>
    <name evidence="4" type="primary">LOC110804698</name>
</gene>
<dbReference type="InterPro" id="IPR004864">
    <property type="entry name" value="LEA_2"/>
</dbReference>
<name>A0ABM3QL42_SPIOL</name>
<keyword evidence="1" id="KW-0472">Membrane</keyword>
<feature type="domain" description="Late embryogenesis abundant protein LEA-2 subgroup" evidence="2">
    <location>
        <begin position="75"/>
        <end position="166"/>
    </location>
</feature>
<feature type="transmembrane region" description="Helical" evidence="1">
    <location>
        <begin position="15"/>
        <end position="37"/>
    </location>
</feature>
<keyword evidence="1" id="KW-1133">Transmembrane helix</keyword>
<dbReference type="RefSeq" id="XP_056684078.1">
    <property type="nucleotide sequence ID" value="XM_056828100.1"/>
</dbReference>
<evidence type="ECO:0000259" key="2">
    <source>
        <dbReference type="Pfam" id="PF03168"/>
    </source>
</evidence>
<dbReference type="Pfam" id="PF03168">
    <property type="entry name" value="LEA_2"/>
    <property type="match status" value="1"/>
</dbReference>
<dbReference type="GeneID" id="110804698"/>
<evidence type="ECO:0000313" key="4">
    <source>
        <dbReference type="RefSeq" id="XP_056684078.1"/>
    </source>
</evidence>
<proteinExistence type="predicted"/>
<dbReference type="Gene3D" id="2.60.40.1820">
    <property type="match status" value="1"/>
</dbReference>
<dbReference type="Proteomes" id="UP000813463">
    <property type="component" value="Chromosome 5"/>
</dbReference>
<keyword evidence="3" id="KW-1185">Reference proteome</keyword>
<reference evidence="4" key="2">
    <citation type="submission" date="2025-08" db="UniProtKB">
        <authorList>
            <consortium name="RefSeq"/>
        </authorList>
    </citation>
    <scope>IDENTIFICATION</scope>
    <source>
        <tissue evidence="4">Leaf</tissue>
    </source>
</reference>
<dbReference type="PANTHER" id="PTHR31852">
    <property type="entry name" value="LATE EMBRYOGENESIS ABUNDANT (LEA) HYDROXYPROLINE-RICH GLYCOPROTEIN FAMILY"/>
    <property type="match status" value="1"/>
</dbReference>
<dbReference type="InterPro" id="IPR055301">
    <property type="entry name" value="Lea14-like_2"/>
</dbReference>
<dbReference type="SUPFAM" id="SSF117070">
    <property type="entry name" value="LEA14-like"/>
    <property type="match status" value="1"/>
</dbReference>